<dbReference type="Proteomes" id="UP000244912">
    <property type="component" value="Unassembled WGS sequence"/>
</dbReference>
<dbReference type="EMBL" id="ONZF01000003">
    <property type="protein sequence ID" value="SPJ23804.1"/>
    <property type="molecule type" value="Genomic_DNA"/>
</dbReference>
<feature type="transmembrane region" description="Helical" evidence="1">
    <location>
        <begin position="50"/>
        <end position="66"/>
    </location>
</feature>
<keyword evidence="1" id="KW-0812">Transmembrane</keyword>
<accession>A0A2R8BUF7</accession>
<sequence>MPRLLLTALVLALVVALVSLALRSLGQVATDARARLRQAPLGETPMQRLSFVLLVALIFYAAIWGAG</sequence>
<keyword evidence="1" id="KW-0472">Membrane</keyword>
<dbReference type="OrthoDB" id="7875988at2"/>
<keyword evidence="1" id="KW-1133">Transmembrane helix</keyword>
<evidence type="ECO:0000313" key="3">
    <source>
        <dbReference type="Proteomes" id="UP000244912"/>
    </source>
</evidence>
<proteinExistence type="predicted"/>
<name>A0A2R8BUF7_9RHOB</name>
<evidence type="ECO:0000313" key="2">
    <source>
        <dbReference type="EMBL" id="SPJ23804.1"/>
    </source>
</evidence>
<gene>
    <name evidence="2" type="ORF">PAA8504_01622</name>
</gene>
<dbReference type="AlphaFoldDB" id="A0A2R8BUF7"/>
<evidence type="ECO:0000256" key="1">
    <source>
        <dbReference type="SAM" id="Phobius"/>
    </source>
</evidence>
<organism evidence="2 3">
    <name type="scientific">Palleronia abyssalis</name>
    <dbReference type="NCBI Taxonomy" id="1501240"/>
    <lineage>
        <taxon>Bacteria</taxon>
        <taxon>Pseudomonadati</taxon>
        <taxon>Pseudomonadota</taxon>
        <taxon>Alphaproteobacteria</taxon>
        <taxon>Rhodobacterales</taxon>
        <taxon>Roseobacteraceae</taxon>
        <taxon>Palleronia</taxon>
    </lineage>
</organism>
<keyword evidence="3" id="KW-1185">Reference proteome</keyword>
<reference evidence="2 3" key="1">
    <citation type="submission" date="2018-03" db="EMBL/GenBank/DDBJ databases">
        <authorList>
            <person name="Keele B.F."/>
        </authorList>
    </citation>
    <scope>NUCLEOTIDE SEQUENCE [LARGE SCALE GENOMIC DNA]</scope>
    <source>
        <strain evidence="2 3">CECT 8504</strain>
    </source>
</reference>
<protein>
    <submittedName>
        <fullName evidence="2">Uncharacterized protein</fullName>
    </submittedName>
</protein>
<dbReference type="RefSeq" id="WP_108893667.1">
    <property type="nucleotide sequence ID" value="NZ_ONZF01000003.1"/>
</dbReference>